<dbReference type="EMBL" id="JACJIQ010000020">
    <property type="protein sequence ID" value="MBA9079269.1"/>
    <property type="molecule type" value="Genomic_DNA"/>
</dbReference>
<name>A0A839GR00_9BACT</name>
<keyword evidence="1" id="KW-0812">Transmembrane</keyword>
<evidence type="ECO:0000313" key="3">
    <source>
        <dbReference type="Proteomes" id="UP000563094"/>
    </source>
</evidence>
<protein>
    <submittedName>
        <fullName evidence="2">Uncharacterized protein</fullName>
    </submittedName>
</protein>
<dbReference type="Proteomes" id="UP000563094">
    <property type="component" value="Unassembled WGS sequence"/>
</dbReference>
<feature type="transmembrane region" description="Helical" evidence="1">
    <location>
        <begin position="68"/>
        <end position="95"/>
    </location>
</feature>
<comment type="caution">
    <text evidence="2">The sequence shown here is derived from an EMBL/GenBank/DDBJ whole genome shotgun (WGS) entry which is preliminary data.</text>
</comment>
<evidence type="ECO:0000256" key="1">
    <source>
        <dbReference type="SAM" id="Phobius"/>
    </source>
</evidence>
<keyword evidence="1" id="KW-0472">Membrane</keyword>
<evidence type="ECO:0000313" key="2">
    <source>
        <dbReference type="EMBL" id="MBA9079269.1"/>
    </source>
</evidence>
<dbReference type="AlphaFoldDB" id="A0A839GR00"/>
<keyword evidence="3" id="KW-1185">Reference proteome</keyword>
<sequence>MLFAFLLLFLPLVVQQAGFLVVKTNLPIRVSIFLTACALGVFLPWQATFLAASALLEGVTAKGQGAGCVTGAVVFLPLGYGITLITFCVGLYGLISKVGEETEKNCQLGQR</sequence>
<accession>A0A839GR00</accession>
<organism evidence="2 3">
    <name type="scientific">Rufibacter quisquiliarum</name>
    <dbReference type="NCBI Taxonomy" id="1549639"/>
    <lineage>
        <taxon>Bacteria</taxon>
        <taxon>Pseudomonadati</taxon>
        <taxon>Bacteroidota</taxon>
        <taxon>Cytophagia</taxon>
        <taxon>Cytophagales</taxon>
        <taxon>Hymenobacteraceae</taxon>
        <taxon>Rufibacter</taxon>
    </lineage>
</organism>
<reference evidence="2 3" key="1">
    <citation type="submission" date="2020-08" db="EMBL/GenBank/DDBJ databases">
        <title>Genomic Encyclopedia of Type Strains, Phase IV (KMG-IV): sequencing the most valuable type-strain genomes for metagenomic binning, comparative biology and taxonomic classification.</title>
        <authorList>
            <person name="Goeker M."/>
        </authorList>
    </citation>
    <scope>NUCLEOTIDE SEQUENCE [LARGE SCALE GENOMIC DNA]</scope>
    <source>
        <strain evidence="2 3">DSM 29854</strain>
    </source>
</reference>
<proteinExistence type="predicted"/>
<keyword evidence="1" id="KW-1133">Transmembrane helix</keyword>
<feature type="transmembrane region" description="Helical" evidence="1">
    <location>
        <begin position="32"/>
        <end position="56"/>
    </location>
</feature>
<gene>
    <name evidence="2" type="ORF">FHS90_004004</name>
</gene>